<comment type="caution">
    <text evidence="1">The sequence shown here is derived from an EMBL/GenBank/DDBJ whole genome shotgun (WGS) entry which is preliminary data.</text>
</comment>
<gene>
    <name evidence="1" type="ORF">E0H31_24870</name>
</gene>
<dbReference type="EMBL" id="SJLU01000014">
    <property type="protein sequence ID" value="TBX88917.1"/>
    <property type="molecule type" value="Genomic_DNA"/>
</dbReference>
<accession>A0A8G2IUY8</accession>
<evidence type="ECO:0000313" key="1">
    <source>
        <dbReference type="EMBL" id="TBX88917.1"/>
    </source>
</evidence>
<proteinExistence type="predicted"/>
<evidence type="ECO:0000313" key="2">
    <source>
        <dbReference type="Proteomes" id="UP000291866"/>
    </source>
</evidence>
<dbReference type="AlphaFoldDB" id="A0A8G2IUY8"/>
<organism evidence="1 2">
    <name type="scientific">Rhizobium leguminosarum bv. viciae</name>
    <dbReference type="NCBI Taxonomy" id="387"/>
    <lineage>
        <taxon>Bacteria</taxon>
        <taxon>Pseudomonadati</taxon>
        <taxon>Pseudomonadota</taxon>
        <taxon>Alphaproteobacteria</taxon>
        <taxon>Hyphomicrobiales</taxon>
        <taxon>Rhizobiaceae</taxon>
        <taxon>Rhizobium/Agrobacterium group</taxon>
        <taxon>Rhizobium</taxon>
    </lineage>
</organism>
<protein>
    <submittedName>
        <fullName evidence="1">Uncharacterized protein</fullName>
    </submittedName>
</protein>
<name>A0A8G2IUY8_RHILV</name>
<sequence length="61" mass="7117">MPCESERGTERARDCLFAPFTGRRWRQPDEGPASAFSWAEEQKMTLNRAALQFIARSRRSR</sequence>
<reference evidence="1 2" key="1">
    <citation type="submission" date="2019-02" db="EMBL/GenBank/DDBJ databases">
        <title>The competitiveness to form nodules shapes the capacities of Rhizobium leguminosarum sv viciae communities to promote symbiosis with specific hosts.</title>
        <authorList>
            <person name="Boivin S."/>
            <person name="Lepetit M."/>
        </authorList>
    </citation>
    <scope>NUCLEOTIDE SEQUENCE [LARGE SCALE GENOMIC DNA]</scope>
    <source>
        <strain evidence="1 2">SPF4F3</strain>
    </source>
</reference>
<dbReference type="Proteomes" id="UP000291866">
    <property type="component" value="Unassembled WGS sequence"/>
</dbReference>